<accession>A0A1Z5IZA6</accession>
<gene>
    <name evidence="1" type="ORF">IWT25_02158</name>
</gene>
<dbReference type="EMBL" id="BCMI01000027">
    <property type="protein sequence ID" value="GAX06811.1"/>
    <property type="molecule type" value="Genomic_DNA"/>
</dbReference>
<comment type="caution">
    <text evidence="1">The sequence shown here is derived from an EMBL/GenBank/DDBJ whole genome shotgun (WGS) entry which is preliminary data.</text>
</comment>
<evidence type="ECO:0000313" key="2">
    <source>
        <dbReference type="Proteomes" id="UP000198414"/>
    </source>
</evidence>
<reference evidence="1 2" key="1">
    <citation type="submission" date="2015-11" db="EMBL/GenBank/DDBJ databases">
        <title>Draft genome sequences of new species of the genus Lactobacillus isolated from orchardgrass silage.</title>
        <authorList>
            <person name="Tohno M."/>
            <person name="Tanizawa Y."/>
            <person name="Arita M."/>
        </authorList>
    </citation>
    <scope>NUCLEOTIDE SEQUENCE [LARGE SCALE GENOMIC DNA]</scope>
    <source>
        <strain evidence="1 2">IWT25</strain>
    </source>
</reference>
<dbReference type="AlphaFoldDB" id="A0A1Z5IZA6"/>
<name>A0A1Z5IZA6_9LACO</name>
<dbReference type="InterPro" id="IPR021080">
    <property type="entry name" value="Minor_capsid_protein"/>
</dbReference>
<organism evidence="1 2">
    <name type="scientific">Secundilactobacillus pentosiphilus</name>
    <dbReference type="NCBI Taxonomy" id="1714682"/>
    <lineage>
        <taxon>Bacteria</taxon>
        <taxon>Bacillati</taxon>
        <taxon>Bacillota</taxon>
        <taxon>Bacilli</taxon>
        <taxon>Lactobacillales</taxon>
        <taxon>Lactobacillaceae</taxon>
        <taxon>Secundilactobacillus</taxon>
    </lineage>
</organism>
<dbReference type="Pfam" id="PF11114">
    <property type="entry name" value="Minor_capsid_2"/>
    <property type="match status" value="1"/>
</dbReference>
<dbReference type="Proteomes" id="UP000198414">
    <property type="component" value="Unassembled WGS sequence"/>
</dbReference>
<proteinExistence type="predicted"/>
<protein>
    <submittedName>
        <fullName evidence="1">Minor capsid protein</fullName>
    </submittedName>
</protein>
<dbReference type="RefSeq" id="WP_089121754.1">
    <property type="nucleotide sequence ID" value="NZ_BCMI01000027.1"/>
</dbReference>
<evidence type="ECO:0000313" key="1">
    <source>
        <dbReference type="EMBL" id="GAX06811.1"/>
    </source>
</evidence>
<dbReference type="OrthoDB" id="2221953at2"/>
<sequence length="114" mass="13182">MPINVSVNIGKMEQTNGPFDIKKAQYALMDQAMSDMDQFVPKLSGHLRGEVHLNDDNDEITYTEPYARAQFYGFIHGYRAHIYTTPGTNRRWDLRAKSLFMSKWLKAFEDGGFK</sequence>